<evidence type="ECO:0000256" key="1">
    <source>
        <dbReference type="SAM" id="MobiDB-lite"/>
    </source>
</evidence>
<protein>
    <submittedName>
        <fullName evidence="3">Uncharacterized protein</fullName>
    </submittedName>
</protein>
<evidence type="ECO:0000313" key="2">
    <source>
        <dbReference type="Proteomes" id="UP000887569"/>
    </source>
</evidence>
<evidence type="ECO:0000313" key="3">
    <source>
        <dbReference type="WBParaSite" id="PgB03_g035_t01"/>
    </source>
</evidence>
<reference evidence="3" key="1">
    <citation type="submission" date="2022-11" db="UniProtKB">
        <authorList>
            <consortium name="WormBaseParasite"/>
        </authorList>
    </citation>
    <scope>IDENTIFICATION</scope>
</reference>
<accession>A0A914ZFU4</accession>
<feature type="compositionally biased region" description="Acidic residues" evidence="1">
    <location>
        <begin position="493"/>
        <end position="511"/>
    </location>
</feature>
<feature type="region of interest" description="Disordered" evidence="1">
    <location>
        <begin position="38"/>
        <end position="72"/>
    </location>
</feature>
<name>A0A914ZFU4_PARUN</name>
<proteinExistence type="predicted"/>
<dbReference type="WBParaSite" id="PgB03_g035_t01">
    <property type="protein sequence ID" value="PgB03_g035_t01"/>
    <property type="gene ID" value="PgB03_g035"/>
</dbReference>
<sequence>MMKSSSPSDGLTSLISYAPQLPQASVLAGFTNVQAQVEAQPRGSSPPLEVVSAKHSTSSTHVTRFRSPPPQLAVPTEFAPLQRGLQKSTSIRQNEVLPEGGDSKKELHIRRCSERKETPVACPESTSNPLKKKKTVAFGRTVNVSQTVEGNPVRRRSAVRFVKGQKKSTTTMNAEDLSALKEKIDELGRLMSELKRSDVEKEERIVKLEKSILERDRQVVKLTDMVKTLLDFTSAETDGSARRPIDKHDKSGYQKAKNFEMRRGRIVGESASRLEEKQQNIDEHKLKDLILRKWEESDAFRQHVQQGLMKFGGDHSLDTVATVKHKKMPVMRRVSGIDHEDEHERGFTSAPVLKATRVTKQTTVEQIHCVESPARSNAFSLDSKKYLARHGLVSGVLDEEEEESDHRRERVSHNESPVESAYRPGQSVTYYPAHSMYNRAQSPRHASRRECLYLPQRGREEIPHRYYVYEKQRGNRRNQDLTTKPQKLEYEVESSSDELLDSPVDLDDDGYELGTQPRRTRNAECTSCSPTREHVRYAEDYRVE</sequence>
<keyword evidence="2" id="KW-1185">Reference proteome</keyword>
<feature type="region of interest" description="Disordered" evidence="1">
    <location>
        <begin position="493"/>
        <end position="516"/>
    </location>
</feature>
<dbReference type="Proteomes" id="UP000887569">
    <property type="component" value="Unplaced"/>
</dbReference>
<feature type="compositionally biased region" description="Basic and acidic residues" evidence="1">
    <location>
        <begin position="404"/>
        <end position="413"/>
    </location>
</feature>
<feature type="region of interest" description="Disordered" evidence="1">
    <location>
        <begin position="397"/>
        <end position="425"/>
    </location>
</feature>
<dbReference type="AlphaFoldDB" id="A0A914ZFU4"/>
<organism evidence="2 3">
    <name type="scientific">Parascaris univalens</name>
    <name type="common">Nematode worm</name>
    <dbReference type="NCBI Taxonomy" id="6257"/>
    <lineage>
        <taxon>Eukaryota</taxon>
        <taxon>Metazoa</taxon>
        <taxon>Ecdysozoa</taxon>
        <taxon>Nematoda</taxon>
        <taxon>Chromadorea</taxon>
        <taxon>Rhabditida</taxon>
        <taxon>Spirurina</taxon>
        <taxon>Ascaridomorpha</taxon>
        <taxon>Ascaridoidea</taxon>
        <taxon>Ascarididae</taxon>
        <taxon>Parascaris</taxon>
    </lineage>
</organism>